<sequence>MENGLKVNLSLKIECQLRLAFFILLKLIPVFVEFCKLNQTVILNLDHVEYKWCSLSEAKEPVVFGNQKNYMIIYGKILF</sequence>
<dbReference type="Proteomes" id="UP000245974">
    <property type="component" value="Unassembled WGS sequence"/>
</dbReference>
<evidence type="ECO:0000313" key="1">
    <source>
        <dbReference type="EMBL" id="SPL69569.1"/>
    </source>
</evidence>
<keyword evidence="2" id="KW-1185">Reference proteome</keyword>
<evidence type="ECO:0000313" key="2">
    <source>
        <dbReference type="Proteomes" id="UP000245974"/>
    </source>
</evidence>
<accession>A0A2U3MW82</accession>
<dbReference type="EMBL" id="OOGT01000021">
    <property type="protein sequence ID" value="SPL69569.1"/>
    <property type="molecule type" value="Genomic_DNA"/>
</dbReference>
<reference evidence="2" key="1">
    <citation type="submission" date="2018-03" db="EMBL/GenBank/DDBJ databases">
        <authorList>
            <person name="Blom J."/>
        </authorList>
    </citation>
    <scope>NUCLEOTIDE SEQUENCE [LARGE SCALE GENOMIC DNA]</scope>
    <source>
        <strain evidence="2">KPC-SM-21</strain>
    </source>
</reference>
<dbReference type="AlphaFoldDB" id="A0A2U3MW82"/>
<dbReference type="InParanoid" id="A0A2U3MW82"/>
<organism evidence="1 2">
    <name type="scientific">Acinetobacter stercoris</name>
    <dbReference type="NCBI Taxonomy" id="2126983"/>
    <lineage>
        <taxon>Bacteria</taxon>
        <taxon>Pseudomonadati</taxon>
        <taxon>Pseudomonadota</taxon>
        <taxon>Gammaproteobacteria</taxon>
        <taxon>Moraxellales</taxon>
        <taxon>Moraxellaceae</taxon>
        <taxon>Acinetobacter</taxon>
    </lineage>
</organism>
<gene>
    <name evidence="1" type="ORF">KPC_0747</name>
</gene>
<name>A0A2U3MW82_9GAMM</name>
<proteinExistence type="predicted"/>
<protein>
    <submittedName>
        <fullName evidence="1">Uncharacterized protein</fullName>
    </submittedName>
</protein>